<keyword evidence="4" id="KW-1185">Reference proteome</keyword>
<dbReference type="HOGENOM" id="CLU_2498567_0_0_1"/>
<gene>
    <name evidence="3" type="ORF">PDE_00822</name>
</gene>
<evidence type="ECO:0000313" key="3">
    <source>
        <dbReference type="EMBL" id="EPS25886.1"/>
    </source>
</evidence>
<feature type="chain" id="PRO_5004559787" description="Secreted protein" evidence="2">
    <location>
        <begin position="22"/>
        <end position="86"/>
    </location>
</feature>
<proteinExistence type="predicted"/>
<sequence>MKRSQTVFLTSISLLRTGTLARLNNPSYRVNQYPATDHVEAPSTRSRNISTDRSSADPIELGLLPSGCATRKSASVVFWKILLNLG</sequence>
<dbReference type="EMBL" id="KB644408">
    <property type="protein sequence ID" value="EPS25886.1"/>
    <property type="molecule type" value="Genomic_DNA"/>
</dbReference>
<feature type="signal peptide" evidence="2">
    <location>
        <begin position="1"/>
        <end position="21"/>
    </location>
</feature>
<evidence type="ECO:0000313" key="4">
    <source>
        <dbReference type="Proteomes" id="UP000019376"/>
    </source>
</evidence>
<protein>
    <recommendedName>
        <fullName evidence="5">Secreted protein</fullName>
    </recommendedName>
</protein>
<evidence type="ECO:0008006" key="5">
    <source>
        <dbReference type="Google" id="ProtNLM"/>
    </source>
</evidence>
<keyword evidence="2" id="KW-0732">Signal</keyword>
<evidence type="ECO:0000256" key="2">
    <source>
        <dbReference type="SAM" id="SignalP"/>
    </source>
</evidence>
<reference evidence="3 4" key="1">
    <citation type="journal article" date="2013" name="PLoS ONE">
        <title>Genomic and secretomic analyses reveal unique features of the lignocellulolytic enzyme system of Penicillium decumbens.</title>
        <authorList>
            <person name="Liu G."/>
            <person name="Zhang L."/>
            <person name="Wei X."/>
            <person name="Zou G."/>
            <person name="Qin Y."/>
            <person name="Ma L."/>
            <person name="Li J."/>
            <person name="Zheng H."/>
            <person name="Wang S."/>
            <person name="Wang C."/>
            <person name="Xun L."/>
            <person name="Zhao G.-P."/>
            <person name="Zhou Z."/>
            <person name="Qu Y."/>
        </authorList>
    </citation>
    <scope>NUCLEOTIDE SEQUENCE [LARGE SCALE GENOMIC DNA]</scope>
    <source>
        <strain evidence="4">114-2 / CGMCC 5302</strain>
    </source>
</reference>
<dbReference type="Proteomes" id="UP000019376">
    <property type="component" value="Unassembled WGS sequence"/>
</dbReference>
<feature type="region of interest" description="Disordered" evidence="1">
    <location>
        <begin position="32"/>
        <end position="53"/>
    </location>
</feature>
<name>S7ZB41_PENO1</name>
<feature type="compositionally biased region" description="Polar residues" evidence="1">
    <location>
        <begin position="43"/>
        <end position="53"/>
    </location>
</feature>
<evidence type="ECO:0000256" key="1">
    <source>
        <dbReference type="SAM" id="MobiDB-lite"/>
    </source>
</evidence>
<organism evidence="3 4">
    <name type="scientific">Penicillium oxalicum (strain 114-2 / CGMCC 5302)</name>
    <name type="common">Penicillium decumbens</name>
    <dbReference type="NCBI Taxonomy" id="933388"/>
    <lineage>
        <taxon>Eukaryota</taxon>
        <taxon>Fungi</taxon>
        <taxon>Dikarya</taxon>
        <taxon>Ascomycota</taxon>
        <taxon>Pezizomycotina</taxon>
        <taxon>Eurotiomycetes</taxon>
        <taxon>Eurotiomycetidae</taxon>
        <taxon>Eurotiales</taxon>
        <taxon>Aspergillaceae</taxon>
        <taxon>Penicillium</taxon>
    </lineage>
</organism>
<accession>S7ZB41</accession>
<dbReference type="AlphaFoldDB" id="S7ZB41"/>